<reference evidence="1 2" key="1">
    <citation type="submission" date="2021-06" db="EMBL/GenBank/DDBJ databases">
        <title>Ulceroglandular infection and bacteremia caused by Francisella salimarina in an immunocompromised patient, France.</title>
        <authorList>
            <person name="Hennebique A."/>
            <person name="Caspar Y."/>
            <person name="Maurin M."/>
            <person name="Boisset S."/>
            <person name="Pelloux I."/>
            <person name="Gallego-Hernanz M.P."/>
            <person name="Burucoa C."/>
            <person name="Cazenave-Roblot F."/>
            <person name="Plouzeau C."/>
            <person name="Rammaert B."/>
        </authorList>
    </citation>
    <scope>NUCLEOTIDE SEQUENCE [LARGE SCALE GENOMIC DNA]</scope>
    <source>
        <strain evidence="1 2">CHUGA-F75</strain>
    </source>
</reference>
<dbReference type="Proteomes" id="UP000683421">
    <property type="component" value="Chromosome"/>
</dbReference>
<evidence type="ECO:0000313" key="2">
    <source>
        <dbReference type="Proteomes" id="UP000683421"/>
    </source>
</evidence>
<proteinExistence type="predicted"/>
<dbReference type="AlphaFoldDB" id="A0AAJ4TLH7"/>
<protein>
    <submittedName>
        <fullName evidence="1">Uncharacterized protein</fullName>
    </submittedName>
</protein>
<keyword evidence="2" id="KW-1185">Reference proteome</keyword>
<sequence>MNFFGTFGTTDKEALDLLIPVVDRALYAHQVGDYQEYLSIITSDLAAKVTEKSFMKVHREVAPQLGTLQSKKFLVSLRRDQNPMLLFSAKFSGTEDDVVINVTFKSGTVPPLIEWLWIE</sequence>
<dbReference type="EMBL" id="CP076680">
    <property type="protein sequence ID" value="QWU99777.1"/>
    <property type="molecule type" value="Genomic_DNA"/>
</dbReference>
<gene>
    <name evidence="1" type="ORF">KQR59_02555</name>
</gene>
<accession>A0AAJ4TLH7</accession>
<dbReference type="RefSeq" id="WP_216692442.1">
    <property type="nucleotide sequence ID" value="NZ_CP076680.1"/>
</dbReference>
<dbReference type="KEGG" id="fsr:KQR59_02555"/>
<evidence type="ECO:0000313" key="1">
    <source>
        <dbReference type="EMBL" id="QWU99777.1"/>
    </source>
</evidence>
<organism evidence="1 2">
    <name type="scientific">Francisella salimarina</name>
    <dbReference type="NCBI Taxonomy" id="2599927"/>
    <lineage>
        <taxon>Bacteria</taxon>
        <taxon>Pseudomonadati</taxon>
        <taxon>Pseudomonadota</taxon>
        <taxon>Gammaproteobacteria</taxon>
        <taxon>Thiotrichales</taxon>
        <taxon>Francisellaceae</taxon>
        <taxon>Francisella</taxon>
    </lineage>
</organism>
<name>A0AAJ4TLH7_9GAMM</name>